<evidence type="ECO:0000256" key="1">
    <source>
        <dbReference type="SAM" id="MobiDB-lite"/>
    </source>
</evidence>
<protein>
    <submittedName>
        <fullName evidence="2">Uncharacterized protein</fullName>
    </submittedName>
</protein>
<dbReference type="EMBL" id="HBNR01031372">
    <property type="protein sequence ID" value="CAE4585552.1"/>
    <property type="molecule type" value="Transcribed_RNA"/>
</dbReference>
<feature type="region of interest" description="Disordered" evidence="1">
    <location>
        <begin position="38"/>
        <end position="62"/>
    </location>
</feature>
<dbReference type="EMBL" id="HBNR01031373">
    <property type="protein sequence ID" value="CAE4585554.1"/>
    <property type="molecule type" value="Transcribed_RNA"/>
</dbReference>
<name>A0A6T0ZQK5_9DINO</name>
<dbReference type="AlphaFoldDB" id="A0A6T0ZQK5"/>
<evidence type="ECO:0000313" key="2">
    <source>
        <dbReference type="EMBL" id="CAE4585552.1"/>
    </source>
</evidence>
<reference evidence="2" key="1">
    <citation type="submission" date="2021-01" db="EMBL/GenBank/DDBJ databases">
        <authorList>
            <person name="Corre E."/>
            <person name="Pelletier E."/>
            <person name="Niang G."/>
            <person name="Scheremetjew M."/>
            <person name="Finn R."/>
            <person name="Kale V."/>
            <person name="Holt S."/>
            <person name="Cochrane G."/>
            <person name="Meng A."/>
            <person name="Brown T."/>
            <person name="Cohen L."/>
        </authorList>
    </citation>
    <scope>NUCLEOTIDE SEQUENCE</scope>
    <source>
        <strain evidence="2">CCMP3105</strain>
    </source>
</reference>
<gene>
    <name evidence="2" type="ORF">AMON00008_LOCUS21435</name>
    <name evidence="3" type="ORF">AMON00008_LOCUS21436</name>
</gene>
<sequence length="319" mass="34132">MPRDGSRRRPARFPAIAVVAAALTLILAPRALLAGLSSPPPLLPRRGAPQRPRAEAAAVPDPAPAAAAAHKLLEDLVNLAASSSEQELNARVDADFGKLTPDDLSALQGRLETADDGSRPPLELLTRSIQASMEKRMEQAKLDIDSLLMSSGDIDDNIRRCLERQDSPLPIMAVLQMNIGKARRDGLQKQEQALVFIFSKINAELERKVPVANRVLTRMLSIGESAERREFLRGHLSQHGADEAGPEALAGAIVQLVADVERRFADGGAGFGGESREGTLELLRQVALDAGVVVGEVSGEEAQGVFSEQLGPLFEALSK</sequence>
<accession>A0A6T0ZQK5</accession>
<feature type="compositionally biased region" description="Low complexity" evidence="1">
    <location>
        <begin position="44"/>
        <end position="62"/>
    </location>
</feature>
<proteinExistence type="predicted"/>
<evidence type="ECO:0000313" key="3">
    <source>
        <dbReference type="EMBL" id="CAE4585554.1"/>
    </source>
</evidence>
<organism evidence="2">
    <name type="scientific">Alexandrium monilatum</name>
    <dbReference type="NCBI Taxonomy" id="311494"/>
    <lineage>
        <taxon>Eukaryota</taxon>
        <taxon>Sar</taxon>
        <taxon>Alveolata</taxon>
        <taxon>Dinophyceae</taxon>
        <taxon>Gonyaulacales</taxon>
        <taxon>Pyrocystaceae</taxon>
        <taxon>Alexandrium</taxon>
    </lineage>
</organism>